<reference evidence="1" key="1">
    <citation type="submission" date="2014-07" db="EMBL/GenBank/DDBJ databases">
        <title>Identification of a novel salt tolerance gene in wild soybean by whole-genome sequencing.</title>
        <authorList>
            <person name="Lam H.-M."/>
            <person name="Qi X."/>
            <person name="Li M.-W."/>
            <person name="Liu X."/>
            <person name="Xie M."/>
            <person name="Ni M."/>
            <person name="Xu X."/>
        </authorList>
    </citation>
    <scope>NUCLEOTIDE SEQUENCE [LARGE SCALE GENOMIC DNA]</scope>
    <source>
        <tissue evidence="1">Root</tissue>
    </source>
</reference>
<accession>A0A0B2QVB9</accession>
<dbReference type="AlphaFoldDB" id="A0A0B2QVB9"/>
<proteinExistence type="predicted"/>
<name>A0A0B2QVB9_GLYSO</name>
<evidence type="ECO:0000313" key="1">
    <source>
        <dbReference type="EMBL" id="KHN23999.1"/>
    </source>
</evidence>
<dbReference type="Proteomes" id="UP000053555">
    <property type="component" value="Unassembled WGS sequence"/>
</dbReference>
<organism evidence="1">
    <name type="scientific">Glycine soja</name>
    <name type="common">Wild soybean</name>
    <dbReference type="NCBI Taxonomy" id="3848"/>
    <lineage>
        <taxon>Eukaryota</taxon>
        <taxon>Viridiplantae</taxon>
        <taxon>Streptophyta</taxon>
        <taxon>Embryophyta</taxon>
        <taxon>Tracheophyta</taxon>
        <taxon>Spermatophyta</taxon>
        <taxon>Magnoliopsida</taxon>
        <taxon>eudicotyledons</taxon>
        <taxon>Gunneridae</taxon>
        <taxon>Pentapetalae</taxon>
        <taxon>rosids</taxon>
        <taxon>fabids</taxon>
        <taxon>Fabales</taxon>
        <taxon>Fabaceae</taxon>
        <taxon>Papilionoideae</taxon>
        <taxon>50 kb inversion clade</taxon>
        <taxon>NPAAA clade</taxon>
        <taxon>indigoferoid/millettioid clade</taxon>
        <taxon>Phaseoleae</taxon>
        <taxon>Glycine</taxon>
        <taxon>Glycine subgen. Soja</taxon>
    </lineage>
</organism>
<gene>
    <name evidence="1" type="ORF">glysoja_045213</name>
</gene>
<protein>
    <submittedName>
        <fullName evidence="1">Uncharacterized protein</fullName>
    </submittedName>
</protein>
<dbReference type="EMBL" id="KN655742">
    <property type="protein sequence ID" value="KHN23999.1"/>
    <property type="molecule type" value="Genomic_DNA"/>
</dbReference>
<sequence length="188" mass="21527">MTHQDQVSEEEQVSKKTIEQNFVKRQVRSIVGNQVQGLAHEQTFKKTDEQTKGFCQSKSVKRQLIRCATKNQVEGSMEQVAAKKKKIIPKCPAMSLNEYINKNDEQDMEQDMEQNYVKRQVRSTMAKQVQGLALEQTFKKTDEPNKGFCQSKSVKRQLIRCATENQVEGSMEQVAAKKKKTVPKCPTL</sequence>